<dbReference type="EMBL" id="SJFN01000004">
    <property type="protein sequence ID" value="TBW40442.1"/>
    <property type="molecule type" value="Genomic_DNA"/>
</dbReference>
<dbReference type="RefSeq" id="WP_131306619.1">
    <property type="nucleotide sequence ID" value="NZ_SJFN01000004.1"/>
</dbReference>
<sequence length="151" mass="17093">MNDSRDNGPQDREDPRRNKLLRRLKRYARDRGSLIRAYADLVAGSVRRSPLWRAITAGNLGEIWASFSDWLNRRLTPEQRTLLFDVVCVRGRYCERKKGYKLLAEAAAVIWDIWGDERSGTLIHIAIGIAFGFFDKFCGCDSMAAAGALVA</sequence>
<evidence type="ECO:0000313" key="2">
    <source>
        <dbReference type="Proteomes" id="UP000292781"/>
    </source>
</evidence>
<organism evidence="1 2">
    <name type="scientific">Siculibacillus lacustris</name>
    <dbReference type="NCBI Taxonomy" id="1549641"/>
    <lineage>
        <taxon>Bacteria</taxon>
        <taxon>Pseudomonadati</taxon>
        <taxon>Pseudomonadota</taxon>
        <taxon>Alphaproteobacteria</taxon>
        <taxon>Hyphomicrobiales</taxon>
        <taxon>Ancalomicrobiaceae</taxon>
        <taxon>Siculibacillus</taxon>
    </lineage>
</organism>
<reference evidence="1 2" key="1">
    <citation type="submission" date="2019-02" db="EMBL/GenBank/DDBJ databases">
        <title>Siculibacillus lacustris gen. nov., sp. nov., a new rosette-forming bacterium isolated from a freshwater crater lake (Lake St. Ana, Romania).</title>
        <authorList>
            <person name="Felfoldi T."/>
            <person name="Marton Z."/>
            <person name="Szabo A."/>
            <person name="Mentes A."/>
            <person name="Boka K."/>
            <person name="Marialigeti K."/>
            <person name="Mathe I."/>
            <person name="Koncz M."/>
            <person name="Schumann P."/>
            <person name="Toth E."/>
        </authorList>
    </citation>
    <scope>NUCLEOTIDE SEQUENCE [LARGE SCALE GENOMIC DNA]</scope>
    <source>
        <strain evidence="1 2">SA-279</strain>
    </source>
</reference>
<dbReference type="Proteomes" id="UP000292781">
    <property type="component" value="Unassembled WGS sequence"/>
</dbReference>
<dbReference type="AlphaFoldDB" id="A0A4Q9VVZ1"/>
<protein>
    <submittedName>
        <fullName evidence="1">Uncharacterized protein</fullName>
    </submittedName>
</protein>
<accession>A0A4Q9VVZ1</accession>
<comment type="caution">
    <text evidence="1">The sequence shown here is derived from an EMBL/GenBank/DDBJ whole genome shotgun (WGS) entry which is preliminary data.</text>
</comment>
<keyword evidence="2" id="KW-1185">Reference proteome</keyword>
<gene>
    <name evidence="1" type="ORF">EYW49_04485</name>
</gene>
<name>A0A4Q9VVZ1_9HYPH</name>
<evidence type="ECO:0000313" key="1">
    <source>
        <dbReference type="EMBL" id="TBW40442.1"/>
    </source>
</evidence>
<proteinExistence type="predicted"/>